<keyword evidence="25 29" id="KW-0739">Sodium transport</keyword>
<dbReference type="Gene3D" id="3.10.20.30">
    <property type="match status" value="1"/>
</dbReference>
<keyword evidence="9 29" id="KW-1003">Cell membrane</keyword>
<evidence type="ECO:0000256" key="12">
    <source>
        <dbReference type="ARBA" id="ARBA00022692"/>
    </source>
</evidence>
<dbReference type="SUPFAM" id="SSF52343">
    <property type="entry name" value="Ferredoxin reductase-like, C-terminal NADP-linked domain"/>
    <property type="match status" value="1"/>
</dbReference>
<feature type="binding site" evidence="29">
    <location>
        <position position="111"/>
    </location>
    <ligand>
        <name>[2Fe-2S] cluster</name>
        <dbReference type="ChEBI" id="CHEBI:190135"/>
    </ligand>
</feature>
<dbReference type="GO" id="GO:0016655">
    <property type="term" value="F:oxidoreductase activity, acting on NAD(P)H, quinone or similar compound as acceptor"/>
    <property type="evidence" value="ECO:0007669"/>
    <property type="project" value="InterPro"/>
</dbReference>
<evidence type="ECO:0000256" key="3">
    <source>
        <dbReference type="ARBA" id="ARBA00004533"/>
    </source>
</evidence>
<dbReference type="InterPro" id="IPR010205">
    <property type="entry name" value="NqrF"/>
</dbReference>
<evidence type="ECO:0000256" key="4">
    <source>
        <dbReference type="ARBA" id="ARBA00005570"/>
    </source>
</evidence>
<feature type="binding site" evidence="29">
    <location>
        <position position="76"/>
    </location>
    <ligand>
        <name>[2Fe-2S] cluster</name>
        <dbReference type="ChEBI" id="CHEBI:190135"/>
    </ligand>
</feature>
<evidence type="ECO:0000256" key="22">
    <source>
        <dbReference type="ARBA" id="ARBA00023065"/>
    </source>
</evidence>
<name>A0A3N4VYW9_9PAST</name>
<evidence type="ECO:0000313" key="32">
    <source>
        <dbReference type="EMBL" id="RPE86365.1"/>
    </source>
</evidence>
<dbReference type="OrthoDB" id="9806195at2"/>
<dbReference type="Pfam" id="PF00111">
    <property type="entry name" value="Fer2"/>
    <property type="match status" value="1"/>
</dbReference>
<evidence type="ECO:0000256" key="11">
    <source>
        <dbReference type="ARBA" id="ARBA00022630"/>
    </source>
</evidence>
<feature type="binding site" evidence="29">
    <location>
        <position position="79"/>
    </location>
    <ligand>
        <name>[2Fe-2S] cluster</name>
        <dbReference type="ChEBI" id="CHEBI:190135"/>
    </ligand>
</feature>
<dbReference type="CDD" id="cd06188">
    <property type="entry name" value="NADH_quinone_reductase"/>
    <property type="match status" value="1"/>
</dbReference>
<keyword evidence="14 29" id="KW-0479">Metal-binding</keyword>
<dbReference type="GO" id="GO:0006814">
    <property type="term" value="P:sodium ion transport"/>
    <property type="evidence" value="ECO:0007669"/>
    <property type="project" value="UniProtKB-UniRule"/>
</dbReference>
<comment type="subcellular location">
    <subcellularLocation>
        <location evidence="3">Cell inner membrane</location>
    </subcellularLocation>
    <subcellularLocation>
        <location evidence="29">Cell membrane</location>
        <topology evidence="29">Single-pass membrane protein</topology>
    </subcellularLocation>
</comment>
<comment type="caution">
    <text evidence="32">The sequence shown here is derived from an EMBL/GenBank/DDBJ whole genome shotgun (WGS) entry which is preliminary data.</text>
</comment>
<dbReference type="PROSITE" id="PS51384">
    <property type="entry name" value="FAD_FR"/>
    <property type="match status" value="1"/>
</dbReference>
<evidence type="ECO:0000256" key="14">
    <source>
        <dbReference type="ARBA" id="ARBA00022723"/>
    </source>
</evidence>
<proteinExistence type="inferred from homology"/>
<dbReference type="PANTHER" id="PTHR43644:SF1">
    <property type="entry name" value="NAD(P)H-FLAVIN REDUCTASE"/>
    <property type="match status" value="1"/>
</dbReference>
<comment type="cofactor">
    <cofactor evidence="1 29">
        <name>FAD</name>
        <dbReference type="ChEBI" id="CHEBI:57692"/>
    </cofactor>
</comment>
<keyword evidence="24 29" id="KW-0472">Membrane</keyword>
<evidence type="ECO:0000256" key="7">
    <source>
        <dbReference type="ARBA" id="ARBA00019729"/>
    </source>
</evidence>
<keyword evidence="20 29" id="KW-0520">NAD</keyword>
<comment type="subunit">
    <text evidence="5 29">Composed of six subunits; NqrA, NqrB, NqrC, NqrD, NqrE and NqrF.</text>
</comment>
<keyword evidence="23 29" id="KW-0830">Ubiquinone</keyword>
<gene>
    <name evidence="29" type="primary">nqrF</name>
    <name evidence="32" type="ORF">EDC46_0763</name>
</gene>
<evidence type="ECO:0000256" key="24">
    <source>
        <dbReference type="ARBA" id="ARBA00023136"/>
    </source>
</evidence>
<reference evidence="32 33" key="1">
    <citation type="submission" date="2018-11" db="EMBL/GenBank/DDBJ databases">
        <title>Genomic Encyclopedia of Type Strains, Phase IV (KMG-IV): sequencing the most valuable type-strain genomes for metagenomic binning, comparative biology and taxonomic classification.</title>
        <authorList>
            <person name="Goeker M."/>
        </authorList>
    </citation>
    <scope>NUCLEOTIDE SEQUENCE [LARGE SCALE GENOMIC DNA]</scope>
    <source>
        <strain evidence="32 33">DSM 27238</strain>
    </source>
</reference>
<feature type="binding site" evidence="29">
    <location>
        <position position="70"/>
    </location>
    <ligand>
        <name>[2Fe-2S] cluster</name>
        <dbReference type="ChEBI" id="CHEBI:190135"/>
    </ligand>
</feature>
<keyword evidence="12 29" id="KW-0812">Transmembrane</keyword>
<dbReference type="InterPro" id="IPR001433">
    <property type="entry name" value="OxRdtase_FAD/NAD-bd"/>
</dbReference>
<evidence type="ECO:0000256" key="5">
    <source>
        <dbReference type="ARBA" id="ARBA00011309"/>
    </source>
</evidence>
<evidence type="ECO:0000256" key="26">
    <source>
        <dbReference type="ARBA" id="ARBA00030032"/>
    </source>
</evidence>
<dbReference type="PIRSF" id="PIRSF000044">
    <property type="entry name" value="Cis_Diol_DH_RD"/>
    <property type="match status" value="1"/>
</dbReference>
<evidence type="ECO:0000259" key="31">
    <source>
        <dbReference type="PROSITE" id="PS51384"/>
    </source>
</evidence>
<dbReference type="AlphaFoldDB" id="A0A3N4VYW9"/>
<keyword evidence="22 29" id="KW-0406">Ion transport</keyword>
<comment type="function">
    <text evidence="2 29">NQR complex catalyzes the reduction of ubiquinone-1 to ubiquinol by two successive reactions, coupled with the transport of Na(+) ions from the cytoplasm to the periplasm. The first step is catalyzed by NqrF, which accepts electrons from NADH and reduces ubiquinone-1 to ubisemiquinone by a one-electron transfer pathway.</text>
</comment>
<dbReference type="FunFam" id="2.40.30.10:FF:000064">
    <property type="entry name" value="Na(+)-translocating NADH-quinone reductase subunit F"/>
    <property type="match status" value="1"/>
</dbReference>
<sequence length="410" mass="45624">MDNFIFGIVVFTALVLVLAVLILVAKSKLVDSGDITISINDDPSKAITLPAGGKLLGALASKGIFVSSACGGGGSCGQCVVKVKSGGGEILPTELSHITKREAKEGYRLACQVNVKNSMDVELPEEIFGVKKWECTVISNDNKATFIKELKLKIPEGEEVPFRAGGYIQIEAPAHVVKYEDYKPLIDEEYHEDWNKFNLWRYVSKVDEPIIRAYSMASYPEEKGIIMLNVRIATPPPNNPDVPPGQMSSYIWSLKPGDKVTISGPFGEFFAKDTDAEMVFIGGGAGMAPMRSHIFDQLKRLKSKRKMTFWYGARSKREMFYVEDFDGLQAENENFKWHVALSDPQPGDDWEGYTGFIHNVLYENYLKNHEAPEDCEYYMCGPPIMNASVIKMLKDLGVEDENILLDDFGG</sequence>
<evidence type="ECO:0000256" key="6">
    <source>
        <dbReference type="ARBA" id="ARBA00013099"/>
    </source>
</evidence>
<keyword evidence="11 29" id="KW-0285">Flavoprotein</keyword>
<accession>A0A3N4VYW9</accession>
<evidence type="ECO:0000256" key="29">
    <source>
        <dbReference type="HAMAP-Rule" id="MF_00430"/>
    </source>
</evidence>
<dbReference type="SUPFAM" id="SSF63380">
    <property type="entry name" value="Riboflavin synthase domain-like"/>
    <property type="match status" value="1"/>
</dbReference>
<dbReference type="HAMAP" id="MF_00430">
    <property type="entry name" value="NqrF"/>
    <property type="match status" value="1"/>
</dbReference>
<dbReference type="EC" id="7.2.1.1" evidence="6 29"/>
<evidence type="ECO:0000256" key="17">
    <source>
        <dbReference type="ARBA" id="ARBA00022989"/>
    </source>
</evidence>
<comment type="similarity">
    <text evidence="4 29">Belongs to the NqrF family.</text>
</comment>
<dbReference type="SUPFAM" id="SSF54292">
    <property type="entry name" value="2Fe-2S ferredoxin-like"/>
    <property type="match status" value="1"/>
</dbReference>
<evidence type="ECO:0000256" key="13">
    <source>
        <dbReference type="ARBA" id="ARBA00022714"/>
    </source>
</evidence>
<evidence type="ECO:0000256" key="28">
    <source>
        <dbReference type="ARBA" id="ARBA00048891"/>
    </source>
</evidence>
<evidence type="ECO:0000256" key="16">
    <source>
        <dbReference type="ARBA" id="ARBA00022967"/>
    </source>
</evidence>
<evidence type="ECO:0000256" key="25">
    <source>
        <dbReference type="ARBA" id="ARBA00023201"/>
    </source>
</evidence>
<evidence type="ECO:0000256" key="10">
    <source>
        <dbReference type="ARBA" id="ARBA00022519"/>
    </source>
</evidence>
<keyword evidence="15 29" id="KW-0274">FAD</keyword>
<feature type="domain" description="2Fe-2S ferredoxin-type" evidence="30">
    <location>
        <begin position="33"/>
        <end position="127"/>
    </location>
</feature>
<evidence type="ECO:0000256" key="2">
    <source>
        <dbReference type="ARBA" id="ARBA00002972"/>
    </source>
</evidence>
<keyword evidence="13 29" id="KW-0001">2Fe-2S</keyword>
<dbReference type="PANTHER" id="PTHR43644">
    <property type="entry name" value="NA(+)-TRANSLOCATING NADH-QUINONE REDUCTASE SUBUNIT"/>
    <property type="match status" value="1"/>
</dbReference>
<protein>
    <recommendedName>
        <fullName evidence="7 29">Na(+)-translocating NADH-quinone reductase subunit F</fullName>
        <shortName evidence="29">Na(+)-NQR subunit F</shortName>
        <shortName evidence="29">Na(+)-translocating NQR subunit F</shortName>
        <ecNumber evidence="6 29">7.2.1.1</ecNumber>
    </recommendedName>
    <alternativeName>
        <fullName evidence="27 29">NQR complex subunit F</fullName>
    </alternativeName>
    <alternativeName>
        <fullName evidence="26 29">NQR-1 subunit F</fullName>
    </alternativeName>
</protein>
<evidence type="ECO:0000256" key="8">
    <source>
        <dbReference type="ARBA" id="ARBA00022448"/>
    </source>
</evidence>
<dbReference type="PRINTS" id="PR00371">
    <property type="entry name" value="FPNCR"/>
</dbReference>
<dbReference type="GO" id="GO:0009055">
    <property type="term" value="F:electron transfer activity"/>
    <property type="evidence" value="ECO:0007669"/>
    <property type="project" value="UniProtKB-UniRule"/>
</dbReference>
<feature type="domain" description="FAD-binding FR-type" evidence="31">
    <location>
        <begin position="130"/>
        <end position="272"/>
    </location>
</feature>
<keyword evidence="10" id="KW-0997">Cell inner membrane</keyword>
<dbReference type="InterPro" id="IPR008333">
    <property type="entry name" value="Cbr1-like_FAD-bd_dom"/>
</dbReference>
<dbReference type="GO" id="GO:0046872">
    <property type="term" value="F:metal ion binding"/>
    <property type="evidence" value="ECO:0007669"/>
    <property type="project" value="UniProtKB-KW"/>
</dbReference>
<evidence type="ECO:0000256" key="19">
    <source>
        <dbReference type="ARBA" id="ARBA00023014"/>
    </source>
</evidence>
<keyword evidence="19 29" id="KW-0411">Iron-sulfur</keyword>
<dbReference type="PROSITE" id="PS51085">
    <property type="entry name" value="2FE2S_FER_2"/>
    <property type="match status" value="1"/>
</dbReference>
<dbReference type="InterPro" id="IPR017938">
    <property type="entry name" value="Riboflavin_synthase-like_b-brl"/>
</dbReference>
<evidence type="ECO:0000256" key="1">
    <source>
        <dbReference type="ARBA" id="ARBA00001974"/>
    </source>
</evidence>
<organism evidence="32 33">
    <name type="scientific">Vespertiliibacter pulmonis</name>
    <dbReference type="NCBI Taxonomy" id="1443036"/>
    <lineage>
        <taxon>Bacteria</taxon>
        <taxon>Pseudomonadati</taxon>
        <taxon>Pseudomonadota</taxon>
        <taxon>Gammaproteobacteria</taxon>
        <taxon>Pasteurellales</taxon>
        <taxon>Pasteurellaceae</taxon>
        <taxon>Vespertiliibacter</taxon>
    </lineage>
</organism>
<dbReference type="GO" id="GO:0005886">
    <property type="term" value="C:plasma membrane"/>
    <property type="evidence" value="ECO:0007669"/>
    <property type="project" value="UniProtKB-SubCell"/>
</dbReference>
<comment type="catalytic activity">
    <reaction evidence="28 29">
        <text>a ubiquinone + n Na(+)(in) + NADH + H(+) = a ubiquinol + n Na(+)(out) + NAD(+)</text>
        <dbReference type="Rhea" id="RHEA:47748"/>
        <dbReference type="Rhea" id="RHEA-COMP:9565"/>
        <dbReference type="Rhea" id="RHEA-COMP:9566"/>
        <dbReference type="ChEBI" id="CHEBI:15378"/>
        <dbReference type="ChEBI" id="CHEBI:16389"/>
        <dbReference type="ChEBI" id="CHEBI:17976"/>
        <dbReference type="ChEBI" id="CHEBI:29101"/>
        <dbReference type="ChEBI" id="CHEBI:57540"/>
        <dbReference type="ChEBI" id="CHEBI:57945"/>
        <dbReference type="EC" id="7.2.1.1"/>
    </reaction>
</comment>
<evidence type="ECO:0000259" key="30">
    <source>
        <dbReference type="PROSITE" id="PS51085"/>
    </source>
</evidence>
<dbReference type="Pfam" id="PF00175">
    <property type="entry name" value="NAD_binding_1"/>
    <property type="match status" value="1"/>
</dbReference>
<keyword evidence="21 29" id="KW-0915">Sodium</keyword>
<evidence type="ECO:0000256" key="15">
    <source>
        <dbReference type="ARBA" id="ARBA00022827"/>
    </source>
</evidence>
<keyword evidence="17 29" id="KW-1133">Transmembrane helix</keyword>
<evidence type="ECO:0000256" key="9">
    <source>
        <dbReference type="ARBA" id="ARBA00022475"/>
    </source>
</evidence>
<evidence type="ECO:0000313" key="33">
    <source>
        <dbReference type="Proteomes" id="UP000281691"/>
    </source>
</evidence>
<dbReference type="InterPro" id="IPR001041">
    <property type="entry name" value="2Fe-2S_ferredoxin-type"/>
</dbReference>
<dbReference type="EMBL" id="RKQP01000001">
    <property type="protein sequence ID" value="RPE86365.1"/>
    <property type="molecule type" value="Genomic_DNA"/>
</dbReference>
<keyword evidence="18 29" id="KW-0408">Iron</keyword>
<dbReference type="RefSeq" id="WP_124210899.1">
    <property type="nucleotide sequence ID" value="NZ_CP016615.1"/>
</dbReference>
<comment type="cofactor">
    <cofactor evidence="29">
        <name>[2Fe-2S] cluster</name>
        <dbReference type="ChEBI" id="CHEBI:190135"/>
    </cofactor>
    <text evidence="29">Binds 1 [2Fe-2S] cluster.</text>
</comment>
<dbReference type="InterPro" id="IPR036010">
    <property type="entry name" value="2Fe-2S_ferredoxin-like_sf"/>
</dbReference>
<dbReference type="NCBIfam" id="TIGR01941">
    <property type="entry name" value="nqrF"/>
    <property type="match status" value="1"/>
</dbReference>
<evidence type="ECO:0000256" key="27">
    <source>
        <dbReference type="ARBA" id="ARBA00030787"/>
    </source>
</evidence>
<dbReference type="InterPro" id="IPR017927">
    <property type="entry name" value="FAD-bd_FR_type"/>
</dbReference>
<dbReference type="GO" id="GO:0051537">
    <property type="term" value="F:2 iron, 2 sulfur cluster binding"/>
    <property type="evidence" value="ECO:0007669"/>
    <property type="project" value="UniProtKB-KW"/>
</dbReference>
<evidence type="ECO:0000256" key="23">
    <source>
        <dbReference type="ARBA" id="ARBA00023075"/>
    </source>
</evidence>
<dbReference type="Gene3D" id="3.40.50.80">
    <property type="entry name" value="Nucleotide-binding domain of ferredoxin-NADP reductase (FNR) module"/>
    <property type="match status" value="1"/>
</dbReference>
<evidence type="ECO:0000256" key="21">
    <source>
        <dbReference type="ARBA" id="ARBA00023053"/>
    </source>
</evidence>
<dbReference type="InterPro" id="IPR001709">
    <property type="entry name" value="Flavoprot_Pyr_Nucl_cyt_Rdtase"/>
</dbReference>
<keyword evidence="33" id="KW-1185">Reference proteome</keyword>
<dbReference type="Pfam" id="PF00970">
    <property type="entry name" value="FAD_binding_6"/>
    <property type="match status" value="1"/>
</dbReference>
<evidence type="ECO:0000256" key="20">
    <source>
        <dbReference type="ARBA" id="ARBA00023027"/>
    </source>
</evidence>
<evidence type="ECO:0000256" key="18">
    <source>
        <dbReference type="ARBA" id="ARBA00023004"/>
    </source>
</evidence>
<dbReference type="FunFam" id="3.40.50.80:FF:000014">
    <property type="entry name" value="Na(+)-translocating NADH-quinone reductase subunit F"/>
    <property type="match status" value="1"/>
</dbReference>
<dbReference type="InterPro" id="IPR012675">
    <property type="entry name" value="Beta-grasp_dom_sf"/>
</dbReference>
<dbReference type="Gene3D" id="2.40.30.10">
    <property type="entry name" value="Translation factors"/>
    <property type="match status" value="1"/>
</dbReference>
<keyword evidence="8 29" id="KW-0813">Transport</keyword>
<dbReference type="Proteomes" id="UP000281691">
    <property type="component" value="Unassembled WGS sequence"/>
</dbReference>
<dbReference type="InterPro" id="IPR039261">
    <property type="entry name" value="FNR_nucleotide-bd"/>
</dbReference>
<keyword evidence="16 29" id="KW-1278">Translocase</keyword>